<dbReference type="EMBL" id="JACCBI010000001">
    <property type="protein sequence ID" value="NYD68307.1"/>
    <property type="molecule type" value="Genomic_DNA"/>
</dbReference>
<sequence>MGRLIYGASPREIEIDDRPLAHLKVAIISKLRRSESFTLSWDHGKARGGGRSTIWLHQSIPLRFDFDGSRPPVLNRAWIELLMVAANSTEGLQLVPEPEGSINTQLVG</sequence>
<dbReference type="OrthoDB" id="5123855at2"/>
<feature type="domain" description="DUF7882" evidence="1">
    <location>
        <begin position="1"/>
        <end position="97"/>
    </location>
</feature>
<evidence type="ECO:0000313" key="3">
    <source>
        <dbReference type="EMBL" id="RXZ85637.1"/>
    </source>
</evidence>
<dbReference type="RefSeq" id="WP_129176307.1">
    <property type="nucleotide sequence ID" value="NZ_JACCBI010000001.1"/>
</dbReference>
<evidence type="ECO:0000313" key="2">
    <source>
        <dbReference type="EMBL" id="NYD68307.1"/>
    </source>
</evidence>
<dbReference type="InterPro" id="IPR057204">
    <property type="entry name" value="DUF7882"/>
</dbReference>
<dbReference type="EMBL" id="SDPM01000008">
    <property type="protein sequence ID" value="RXZ85637.1"/>
    <property type="molecule type" value="Genomic_DNA"/>
</dbReference>
<accession>A0A4Q2M381</accession>
<dbReference type="Proteomes" id="UP000581087">
    <property type="component" value="Unassembled WGS sequence"/>
</dbReference>
<evidence type="ECO:0000259" key="1">
    <source>
        <dbReference type="Pfam" id="PF25355"/>
    </source>
</evidence>
<dbReference type="AlphaFoldDB" id="A0A4Q2M381"/>
<comment type="caution">
    <text evidence="3">The sequence shown here is derived from an EMBL/GenBank/DDBJ whole genome shotgun (WGS) entry which is preliminary data.</text>
</comment>
<gene>
    <name evidence="2" type="ORF">BJ972_002826</name>
    <name evidence="3" type="ORF">ESP50_14185</name>
</gene>
<dbReference type="Pfam" id="PF25355">
    <property type="entry name" value="DUF7882"/>
    <property type="match status" value="1"/>
</dbReference>
<keyword evidence="4" id="KW-1185">Reference proteome</keyword>
<dbReference type="Proteomes" id="UP000292686">
    <property type="component" value="Unassembled WGS sequence"/>
</dbReference>
<reference evidence="2 5" key="2">
    <citation type="submission" date="2020-07" db="EMBL/GenBank/DDBJ databases">
        <title>Sequencing the genomes of 1000 actinobacteria strains.</title>
        <authorList>
            <person name="Klenk H.-P."/>
        </authorList>
    </citation>
    <scope>NUCLEOTIDE SEQUENCE [LARGE SCALE GENOMIC DNA]</scope>
    <source>
        <strain evidence="2 5">DSM 23870</strain>
    </source>
</reference>
<evidence type="ECO:0000313" key="5">
    <source>
        <dbReference type="Proteomes" id="UP000581087"/>
    </source>
</evidence>
<proteinExistence type="predicted"/>
<organism evidence="3 4">
    <name type="scientific">Agromyces atrinae</name>
    <dbReference type="NCBI Taxonomy" id="592376"/>
    <lineage>
        <taxon>Bacteria</taxon>
        <taxon>Bacillati</taxon>
        <taxon>Actinomycetota</taxon>
        <taxon>Actinomycetes</taxon>
        <taxon>Micrococcales</taxon>
        <taxon>Microbacteriaceae</taxon>
        <taxon>Agromyces</taxon>
    </lineage>
</organism>
<protein>
    <recommendedName>
        <fullName evidence="1">DUF7882 domain-containing protein</fullName>
    </recommendedName>
</protein>
<name>A0A4Q2M381_9MICO</name>
<evidence type="ECO:0000313" key="4">
    <source>
        <dbReference type="Proteomes" id="UP000292686"/>
    </source>
</evidence>
<reference evidence="3 4" key="1">
    <citation type="submission" date="2019-01" db="EMBL/GenBank/DDBJ databases">
        <title>Agromyces.</title>
        <authorList>
            <person name="Li J."/>
        </authorList>
    </citation>
    <scope>NUCLEOTIDE SEQUENCE [LARGE SCALE GENOMIC DNA]</scope>
    <source>
        <strain evidence="3 4">DSM 23870</strain>
    </source>
</reference>